<dbReference type="PANTHER" id="PTHR43046:SF12">
    <property type="entry name" value="GDP-MANNOSE MANNOSYL HYDROLASE"/>
    <property type="match status" value="1"/>
</dbReference>
<dbReference type="InterPro" id="IPR000086">
    <property type="entry name" value="NUDIX_hydrolase_dom"/>
</dbReference>
<comment type="cofactor">
    <cofactor evidence="1">
        <name>Mg(2+)</name>
        <dbReference type="ChEBI" id="CHEBI:18420"/>
    </cofactor>
</comment>
<dbReference type="PANTHER" id="PTHR43046">
    <property type="entry name" value="GDP-MANNOSE MANNOSYL HYDROLASE"/>
    <property type="match status" value="1"/>
</dbReference>
<protein>
    <recommendedName>
        <fullName evidence="4">Nudix hydrolase domain-containing protein</fullName>
    </recommendedName>
</protein>
<dbReference type="AlphaFoldDB" id="A0A1G2DYV2"/>
<comment type="caution">
    <text evidence="5">The sequence shown here is derived from an EMBL/GenBank/DDBJ whole genome shotgun (WGS) entry which is preliminary data.</text>
</comment>
<keyword evidence="3" id="KW-0460">Magnesium</keyword>
<dbReference type="Proteomes" id="UP000176755">
    <property type="component" value="Unassembled WGS sequence"/>
</dbReference>
<proteinExistence type="predicted"/>
<dbReference type="InterPro" id="IPR015797">
    <property type="entry name" value="NUDIX_hydrolase-like_dom_sf"/>
</dbReference>
<reference evidence="5 6" key="1">
    <citation type="journal article" date="2016" name="Nat. Commun.">
        <title>Thousands of microbial genomes shed light on interconnected biogeochemical processes in an aquifer system.</title>
        <authorList>
            <person name="Anantharaman K."/>
            <person name="Brown C.T."/>
            <person name="Hug L.A."/>
            <person name="Sharon I."/>
            <person name="Castelle C.J."/>
            <person name="Probst A.J."/>
            <person name="Thomas B.C."/>
            <person name="Singh A."/>
            <person name="Wilkins M.J."/>
            <person name="Karaoz U."/>
            <person name="Brodie E.L."/>
            <person name="Williams K.H."/>
            <person name="Hubbard S.S."/>
            <person name="Banfield J.F."/>
        </authorList>
    </citation>
    <scope>NUCLEOTIDE SEQUENCE [LARGE SCALE GENOMIC DNA]</scope>
</reference>
<organism evidence="5 6">
    <name type="scientific">Candidatus Nealsonbacteria bacterium RBG_13_42_11</name>
    <dbReference type="NCBI Taxonomy" id="1801663"/>
    <lineage>
        <taxon>Bacteria</taxon>
        <taxon>Candidatus Nealsoniibacteriota</taxon>
    </lineage>
</organism>
<dbReference type="Gene3D" id="3.90.79.10">
    <property type="entry name" value="Nucleoside Triphosphate Pyrophosphohydrolase"/>
    <property type="match status" value="1"/>
</dbReference>
<name>A0A1G2DYV2_9BACT</name>
<evidence type="ECO:0000256" key="3">
    <source>
        <dbReference type="ARBA" id="ARBA00022842"/>
    </source>
</evidence>
<dbReference type="EMBL" id="MHLY01000007">
    <property type="protein sequence ID" value="OGZ18715.1"/>
    <property type="molecule type" value="Genomic_DNA"/>
</dbReference>
<evidence type="ECO:0000259" key="4">
    <source>
        <dbReference type="PROSITE" id="PS51462"/>
    </source>
</evidence>
<evidence type="ECO:0000256" key="1">
    <source>
        <dbReference type="ARBA" id="ARBA00001946"/>
    </source>
</evidence>
<dbReference type="SUPFAM" id="SSF55811">
    <property type="entry name" value="Nudix"/>
    <property type="match status" value="1"/>
</dbReference>
<evidence type="ECO:0000256" key="2">
    <source>
        <dbReference type="ARBA" id="ARBA00022801"/>
    </source>
</evidence>
<dbReference type="PROSITE" id="PS51462">
    <property type="entry name" value="NUDIX"/>
    <property type="match status" value="1"/>
</dbReference>
<dbReference type="Pfam" id="PF00293">
    <property type="entry name" value="NUDIX"/>
    <property type="match status" value="1"/>
</dbReference>
<keyword evidence="2" id="KW-0378">Hydrolase</keyword>
<dbReference type="STRING" id="1801663.A2175_00295"/>
<feature type="domain" description="Nudix hydrolase" evidence="4">
    <location>
        <begin position="7"/>
        <end position="153"/>
    </location>
</feature>
<evidence type="ECO:0000313" key="6">
    <source>
        <dbReference type="Proteomes" id="UP000176755"/>
    </source>
</evidence>
<gene>
    <name evidence="5" type="ORF">A2175_00295</name>
</gene>
<dbReference type="GO" id="GO:0016787">
    <property type="term" value="F:hydrolase activity"/>
    <property type="evidence" value="ECO:0007669"/>
    <property type="project" value="UniProtKB-KW"/>
</dbReference>
<sequence>MENQNVELHRIVSTAIIVKDGKYLIVQRSPDKKVFPNKWTVPGGGLEVTDYIDTPKTTADTWYYALENSLKREIKEEVGLEVGKLNYLLDLAFIRPDKIPVVTLSYYCDWKSGDVKLNEENVDYKWVSIEEAKNYDLIAGIAEEIEMADKILKGEKNVEFNFK</sequence>
<evidence type="ECO:0000313" key="5">
    <source>
        <dbReference type="EMBL" id="OGZ18715.1"/>
    </source>
</evidence>
<accession>A0A1G2DYV2</accession>